<keyword evidence="2" id="KW-1185">Reference proteome</keyword>
<protein>
    <submittedName>
        <fullName evidence="1">Uncharacterized protein</fullName>
    </submittedName>
</protein>
<evidence type="ECO:0000313" key="1">
    <source>
        <dbReference type="EMBL" id="KAI3767570.1"/>
    </source>
</evidence>
<dbReference type="Proteomes" id="UP001055811">
    <property type="component" value="Linkage Group LG03"/>
</dbReference>
<evidence type="ECO:0000313" key="2">
    <source>
        <dbReference type="Proteomes" id="UP001055811"/>
    </source>
</evidence>
<accession>A0ACB9F9R7</accession>
<sequence>MQLLVAKSNHLDELIHPIKNPVLSDDEEDDDGFNGDVYKPNARRQLFVLNSQQYFSLTTRPLQFYEPIIRGMIQYKMGSNYIASNLYRYTKNRCFSTRKKPIKNRLHLLLLPKVFVQARNETQSKQSKKNFPHDRGVVPSDYFSPTIADSSLESRNN</sequence>
<organism evidence="1 2">
    <name type="scientific">Cichorium intybus</name>
    <name type="common">Chicory</name>
    <dbReference type="NCBI Taxonomy" id="13427"/>
    <lineage>
        <taxon>Eukaryota</taxon>
        <taxon>Viridiplantae</taxon>
        <taxon>Streptophyta</taxon>
        <taxon>Embryophyta</taxon>
        <taxon>Tracheophyta</taxon>
        <taxon>Spermatophyta</taxon>
        <taxon>Magnoliopsida</taxon>
        <taxon>eudicotyledons</taxon>
        <taxon>Gunneridae</taxon>
        <taxon>Pentapetalae</taxon>
        <taxon>asterids</taxon>
        <taxon>campanulids</taxon>
        <taxon>Asterales</taxon>
        <taxon>Asteraceae</taxon>
        <taxon>Cichorioideae</taxon>
        <taxon>Cichorieae</taxon>
        <taxon>Cichoriinae</taxon>
        <taxon>Cichorium</taxon>
    </lineage>
</organism>
<reference evidence="2" key="1">
    <citation type="journal article" date="2022" name="Mol. Ecol. Resour.">
        <title>The genomes of chicory, endive, great burdock and yacon provide insights into Asteraceae palaeo-polyploidization history and plant inulin production.</title>
        <authorList>
            <person name="Fan W."/>
            <person name="Wang S."/>
            <person name="Wang H."/>
            <person name="Wang A."/>
            <person name="Jiang F."/>
            <person name="Liu H."/>
            <person name="Zhao H."/>
            <person name="Xu D."/>
            <person name="Zhang Y."/>
        </authorList>
    </citation>
    <scope>NUCLEOTIDE SEQUENCE [LARGE SCALE GENOMIC DNA]</scope>
    <source>
        <strain evidence="2">cv. Punajuju</strain>
    </source>
</reference>
<proteinExistence type="predicted"/>
<name>A0ACB9F9R7_CICIN</name>
<gene>
    <name evidence="1" type="ORF">L2E82_17792</name>
</gene>
<reference evidence="1 2" key="2">
    <citation type="journal article" date="2022" name="Mol. Ecol. Resour.">
        <title>The genomes of chicory, endive, great burdock and yacon provide insights into Asteraceae paleo-polyploidization history and plant inulin production.</title>
        <authorList>
            <person name="Fan W."/>
            <person name="Wang S."/>
            <person name="Wang H."/>
            <person name="Wang A."/>
            <person name="Jiang F."/>
            <person name="Liu H."/>
            <person name="Zhao H."/>
            <person name="Xu D."/>
            <person name="Zhang Y."/>
        </authorList>
    </citation>
    <scope>NUCLEOTIDE SEQUENCE [LARGE SCALE GENOMIC DNA]</scope>
    <source>
        <strain evidence="2">cv. Punajuju</strain>
        <tissue evidence="1">Leaves</tissue>
    </source>
</reference>
<comment type="caution">
    <text evidence="1">The sequence shown here is derived from an EMBL/GenBank/DDBJ whole genome shotgun (WGS) entry which is preliminary data.</text>
</comment>
<dbReference type="EMBL" id="CM042011">
    <property type="protein sequence ID" value="KAI3767570.1"/>
    <property type="molecule type" value="Genomic_DNA"/>
</dbReference>